<evidence type="ECO:0000256" key="2">
    <source>
        <dbReference type="ARBA" id="ARBA00023121"/>
    </source>
</evidence>
<dbReference type="InterPro" id="IPR033872">
    <property type="entry name" value="nsLTP2"/>
</dbReference>
<dbReference type="GO" id="GO:0008289">
    <property type="term" value="F:lipid binding"/>
    <property type="evidence" value="ECO:0007669"/>
    <property type="project" value="UniProtKB-KW"/>
</dbReference>
<dbReference type="GO" id="GO:0006869">
    <property type="term" value="P:lipid transport"/>
    <property type="evidence" value="ECO:0007669"/>
    <property type="project" value="InterPro"/>
</dbReference>
<evidence type="ECO:0000256" key="1">
    <source>
        <dbReference type="ARBA" id="ARBA00022448"/>
    </source>
</evidence>
<dbReference type="Gene3D" id="1.10.110.10">
    <property type="entry name" value="Plant lipid-transfer and hydrophobic proteins"/>
    <property type="match status" value="1"/>
</dbReference>
<dbReference type="OrthoDB" id="1095842at2759"/>
<dbReference type="EMBL" id="CABITT030000002">
    <property type="protein sequence ID" value="VVA93541.1"/>
    <property type="molecule type" value="Genomic_DNA"/>
</dbReference>
<sequence length="99" mass="10565">MKIVPLMGLIAFILLASFSLPTKAIAVDGSISKGNGESCVTRDLQDCYETVVRGMMSTECCDTLKDKQSCLCDVIKTSMLSGSVHIARIMSCGIPSPKC</sequence>
<feature type="chain" id="PRO_5021747314" description="Bifunctional inhibitor/plant lipid transfer protein/seed storage helical domain-containing protein" evidence="3">
    <location>
        <begin position="27"/>
        <end position="99"/>
    </location>
</feature>
<comment type="caution">
    <text evidence="4">The sequence shown here is derived from an EMBL/GenBank/DDBJ whole genome shotgun (WGS) entry which is preliminary data.</text>
</comment>
<organism evidence="4 5">
    <name type="scientific">Arabis nemorensis</name>
    <dbReference type="NCBI Taxonomy" id="586526"/>
    <lineage>
        <taxon>Eukaryota</taxon>
        <taxon>Viridiplantae</taxon>
        <taxon>Streptophyta</taxon>
        <taxon>Embryophyta</taxon>
        <taxon>Tracheophyta</taxon>
        <taxon>Spermatophyta</taxon>
        <taxon>Magnoliopsida</taxon>
        <taxon>eudicotyledons</taxon>
        <taxon>Gunneridae</taxon>
        <taxon>Pentapetalae</taxon>
        <taxon>rosids</taxon>
        <taxon>malvids</taxon>
        <taxon>Brassicales</taxon>
        <taxon>Brassicaceae</taxon>
        <taxon>Arabideae</taxon>
        <taxon>Arabis</taxon>
    </lineage>
</organism>
<dbReference type="PANTHER" id="PTHR33214:SF53">
    <property type="entry name" value="BIFUNCTIONAL INHIBITOR_LIPID-TRANSFER PROTEIN_SEED STORAGE 2S ALBUMIN SUPERFAMILY PROTEIN"/>
    <property type="match status" value="1"/>
</dbReference>
<dbReference type="PANTHER" id="PTHR33214">
    <property type="entry name" value="BIFUNCTIONAL INHIBITOR/LIPID-TRANSFER PROTEIN/SEED STORAGE 2S ALBUMIN SUPERFAMILY PROTEIN"/>
    <property type="match status" value="1"/>
</dbReference>
<keyword evidence="2" id="KW-0446">Lipid-binding</keyword>
<reference evidence="4" key="1">
    <citation type="submission" date="2019-07" db="EMBL/GenBank/DDBJ databases">
        <authorList>
            <person name="Dittberner H."/>
        </authorList>
    </citation>
    <scope>NUCLEOTIDE SEQUENCE [LARGE SCALE GENOMIC DNA]</scope>
</reference>
<dbReference type="InterPro" id="IPR036312">
    <property type="entry name" value="Bifun_inhib/LTP/seed_sf"/>
</dbReference>
<accession>A0A565AVW5</accession>
<evidence type="ECO:0000256" key="3">
    <source>
        <dbReference type="SAM" id="SignalP"/>
    </source>
</evidence>
<gene>
    <name evidence="4" type="ORF">ANE_LOCUS3986</name>
</gene>
<evidence type="ECO:0008006" key="6">
    <source>
        <dbReference type="Google" id="ProtNLM"/>
    </source>
</evidence>
<proteinExistence type="predicted"/>
<name>A0A565AVW5_9BRAS</name>
<feature type="signal peptide" evidence="3">
    <location>
        <begin position="1"/>
        <end position="26"/>
    </location>
</feature>
<keyword evidence="5" id="KW-1185">Reference proteome</keyword>
<dbReference type="Proteomes" id="UP000489600">
    <property type="component" value="Unassembled WGS sequence"/>
</dbReference>
<keyword evidence="3" id="KW-0732">Signal</keyword>
<dbReference type="SUPFAM" id="SSF47699">
    <property type="entry name" value="Bifunctional inhibitor/lipid-transfer protein/seed storage 2S albumin"/>
    <property type="match status" value="1"/>
</dbReference>
<keyword evidence="1" id="KW-0813">Transport</keyword>
<dbReference type="AlphaFoldDB" id="A0A565AVW5"/>
<evidence type="ECO:0000313" key="5">
    <source>
        <dbReference type="Proteomes" id="UP000489600"/>
    </source>
</evidence>
<evidence type="ECO:0000313" key="4">
    <source>
        <dbReference type="EMBL" id="VVA93541.1"/>
    </source>
</evidence>
<protein>
    <recommendedName>
        <fullName evidence="6">Bifunctional inhibitor/plant lipid transfer protein/seed storage helical domain-containing protein</fullName>
    </recommendedName>
</protein>